<accession>A0A0J0XVP2</accession>
<protein>
    <submittedName>
        <fullName evidence="1">Uncharacterized protein</fullName>
    </submittedName>
</protein>
<reference evidence="1 2" key="1">
    <citation type="submission" date="2015-03" db="EMBL/GenBank/DDBJ databases">
        <title>Genomics and transcriptomics of the oil-accumulating basidiomycete yeast T. oleaginosus allow insights into substrate utilization and the diverse evolutionary trajectories of mating systems in fungi.</title>
        <authorList>
            <consortium name="DOE Joint Genome Institute"/>
            <person name="Kourist R."/>
            <person name="Kracht O."/>
            <person name="Bracharz F."/>
            <person name="Lipzen A."/>
            <person name="Nolan M."/>
            <person name="Ohm R."/>
            <person name="Grigoriev I."/>
            <person name="Sun S."/>
            <person name="Heitman J."/>
            <person name="Bruck T."/>
            <person name="Nowrousian M."/>
        </authorList>
    </citation>
    <scope>NUCLEOTIDE SEQUENCE [LARGE SCALE GENOMIC DNA]</scope>
    <source>
        <strain evidence="1 2">IBC0246</strain>
    </source>
</reference>
<evidence type="ECO:0000313" key="2">
    <source>
        <dbReference type="Proteomes" id="UP000053611"/>
    </source>
</evidence>
<evidence type="ECO:0000313" key="1">
    <source>
        <dbReference type="EMBL" id="KLT45131.1"/>
    </source>
</evidence>
<proteinExistence type="predicted"/>
<dbReference type="GeneID" id="28982805"/>
<organism evidence="1 2">
    <name type="scientific">Cutaneotrichosporon oleaginosum</name>
    <dbReference type="NCBI Taxonomy" id="879819"/>
    <lineage>
        <taxon>Eukaryota</taxon>
        <taxon>Fungi</taxon>
        <taxon>Dikarya</taxon>
        <taxon>Basidiomycota</taxon>
        <taxon>Agaricomycotina</taxon>
        <taxon>Tremellomycetes</taxon>
        <taxon>Trichosporonales</taxon>
        <taxon>Trichosporonaceae</taxon>
        <taxon>Cutaneotrichosporon</taxon>
    </lineage>
</organism>
<keyword evidence="2" id="KW-1185">Reference proteome</keyword>
<gene>
    <name evidence="1" type="ORF">CC85DRAFT_283045</name>
</gene>
<dbReference type="EMBL" id="KQ087183">
    <property type="protein sequence ID" value="KLT45131.1"/>
    <property type="molecule type" value="Genomic_DNA"/>
</dbReference>
<sequence length="106" mass="11906">MYQVAGSVYSILCATPTNASCKCFTERSMPPYVCYGCFQTRHRPFTNDIRVSHDRGTTVRSPIAEEYLKMPAVRVNDLSRVFLILTAPTEHGATSSIPLINMSCRR</sequence>
<dbReference type="Proteomes" id="UP000053611">
    <property type="component" value="Unassembled WGS sequence"/>
</dbReference>
<dbReference type="AlphaFoldDB" id="A0A0J0XVP2"/>
<name>A0A0J0XVP2_9TREE</name>
<dbReference type="RefSeq" id="XP_018281622.1">
    <property type="nucleotide sequence ID" value="XM_018422202.1"/>
</dbReference>